<proteinExistence type="inferred from homology"/>
<evidence type="ECO:0000256" key="4">
    <source>
        <dbReference type="ARBA" id="ARBA00022679"/>
    </source>
</evidence>
<dbReference type="GO" id="GO:0046132">
    <property type="term" value="P:pyrimidine ribonucleoside biosynthetic process"/>
    <property type="evidence" value="ECO:0007669"/>
    <property type="project" value="TreeGrafter"/>
</dbReference>
<dbReference type="EC" id="2.4.2.10" evidence="2 6"/>
<evidence type="ECO:0000259" key="7">
    <source>
        <dbReference type="Pfam" id="PF00156"/>
    </source>
</evidence>
<dbReference type="GO" id="GO:0000287">
    <property type="term" value="F:magnesium ion binding"/>
    <property type="evidence" value="ECO:0007669"/>
    <property type="project" value="UniProtKB-UniRule"/>
</dbReference>
<keyword evidence="4 6" id="KW-0808">Transferase</keyword>
<feature type="binding site" evidence="6">
    <location>
        <position position="142"/>
    </location>
    <ligand>
        <name>orotate</name>
        <dbReference type="ChEBI" id="CHEBI:30839"/>
    </ligand>
</feature>
<comment type="subunit">
    <text evidence="6">Homodimer.</text>
</comment>
<dbReference type="InterPro" id="IPR029057">
    <property type="entry name" value="PRTase-like"/>
</dbReference>
<name>A0A1V4QFD1_UNCW3</name>
<dbReference type="SUPFAM" id="SSF53271">
    <property type="entry name" value="PRTase-like"/>
    <property type="match status" value="1"/>
</dbReference>
<evidence type="ECO:0000256" key="6">
    <source>
        <dbReference type="HAMAP-Rule" id="MF_01208"/>
    </source>
</evidence>
<evidence type="ECO:0000256" key="2">
    <source>
        <dbReference type="ARBA" id="ARBA00011971"/>
    </source>
</evidence>
<comment type="caution">
    <text evidence="6">Lacks conserved residue(s) required for the propagation of feature annotation.</text>
</comment>
<protein>
    <recommendedName>
        <fullName evidence="2 6">Orotate phosphoribosyltransferase</fullName>
        <shortName evidence="6">OPRT</shortName>
        <shortName evidence="6">OPRTase</shortName>
        <ecNumber evidence="2 6">2.4.2.10</ecNumber>
    </recommendedName>
</protein>
<keyword evidence="3 6" id="KW-0328">Glycosyltransferase</keyword>
<dbReference type="HAMAP" id="MF_01208">
    <property type="entry name" value="PyrE"/>
    <property type="match status" value="1"/>
</dbReference>
<comment type="function">
    <text evidence="6">Catalyzes the transfer of a ribosyl phosphate group from 5-phosphoribose 1-diphosphate to orotate, leading to the formation of orotidine monophosphate (OMP).</text>
</comment>
<keyword evidence="5 6" id="KW-0665">Pyrimidine biosynthesis</keyword>
<comment type="similarity">
    <text evidence="6">Belongs to the purine/pyrimidine phosphoribosyltransferase family. PyrE subfamily.</text>
</comment>
<comment type="cofactor">
    <cofactor evidence="6">
        <name>Mg(2+)</name>
        <dbReference type="ChEBI" id="CHEBI:18420"/>
    </cofactor>
</comment>
<gene>
    <name evidence="6" type="primary">pyrE</name>
    <name evidence="8" type="ORF">BXT86_05675</name>
</gene>
<comment type="pathway">
    <text evidence="1 6">Pyrimidine metabolism; UMP biosynthesis via de novo pathway; UMP from orotate: step 1/2.</text>
</comment>
<dbReference type="AlphaFoldDB" id="A0A1V4QFD1"/>
<feature type="binding site" evidence="6">
    <location>
        <position position="114"/>
    </location>
    <ligand>
        <name>orotate</name>
        <dbReference type="ChEBI" id="CHEBI:30839"/>
    </ligand>
</feature>
<dbReference type="Pfam" id="PF00156">
    <property type="entry name" value="Pribosyltran"/>
    <property type="match status" value="1"/>
</dbReference>
<feature type="binding site" description="in other chain" evidence="6">
    <location>
        <begin position="110"/>
        <end position="118"/>
    </location>
    <ligand>
        <name>5-phospho-alpha-D-ribose 1-diphosphate</name>
        <dbReference type="ChEBI" id="CHEBI:58017"/>
        <note>ligand shared between dimeric partners</note>
    </ligand>
</feature>
<sequence length="182" mass="20257">MEIEKLLIDLKVLKKGHFLLNSGLHSEYYFEKFRILENPSATTKLCGIIVDHFKGLDIDWVIGPTTGGVIIAFEVARQLNRYAGFAEERAGKRIVGRGFDIKDRNVLVVDDVLTTGKSIQETLNAVELKHGKVVGVGVLVDRSNQKMGFEYFATYRKAVENFEPDNCPLCKQGISLTKPGGV</sequence>
<dbReference type="InterPro" id="IPR000836">
    <property type="entry name" value="PRTase_dom"/>
</dbReference>
<comment type="catalytic activity">
    <reaction evidence="6">
        <text>orotidine 5'-phosphate + diphosphate = orotate + 5-phospho-alpha-D-ribose 1-diphosphate</text>
        <dbReference type="Rhea" id="RHEA:10380"/>
        <dbReference type="ChEBI" id="CHEBI:30839"/>
        <dbReference type="ChEBI" id="CHEBI:33019"/>
        <dbReference type="ChEBI" id="CHEBI:57538"/>
        <dbReference type="ChEBI" id="CHEBI:58017"/>
        <dbReference type="EC" id="2.4.2.10"/>
    </reaction>
</comment>
<dbReference type="GO" id="GO:0004588">
    <property type="term" value="F:orotate phosphoribosyltransferase activity"/>
    <property type="evidence" value="ECO:0007669"/>
    <property type="project" value="UniProtKB-UniRule"/>
</dbReference>
<dbReference type="InterPro" id="IPR023031">
    <property type="entry name" value="OPRT"/>
</dbReference>
<evidence type="ECO:0000256" key="3">
    <source>
        <dbReference type="ARBA" id="ARBA00022676"/>
    </source>
</evidence>
<reference evidence="9" key="1">
    <citation type="submission" date="2017-01" db="EMBL/GenBank/DDBJ databases">
        <title>Novel pathways for hydrocarbon cycling and metabolic interdependencies in hydrothermal sediment communities.</title>
        <authorList>
            <person name="Dombrowski N."/>
            <person name="Seitz K."/>
            <person name="Teske A."/>
            <person name="Baker B."/>
        </authorList>
    </citation>
    <scope>NUCLEOTIDE SEQUENCE [LARGE SCALE GENOMIC DNA]</scope>
</reference>
<evidence type="ECO:0000256" key="1">
    <source>
        <dbReference type="ARBA" id="ARBA00004889"/>
    </source>
</evidence>
<dbReference type="PANTHER" id="PTHR46683:SF1">
    <property type="entry name" value="OROTATE PHOSPHORIBOSYLTRANSFERASE 1-RELATED"/>
    <property type="match status" value="1"/>
</dbReference>
<evidence type="ECO:0000313" key="9">
    <source>
        <dbReference type="Proteomes" id="UP000191663"/>
    </source>
</evidence>
<dbReference type="GO" id="GO:0006207">
    <property type="term" value="P:'de novo' pyrimidine nucleobase biosynthetic process"/>
    <property type="evidence" value="ECO:0007669"/>
    <property type="project" value="TreeGrafter"/>
</dbReference>
<comment type="caution">
    <text evidence="8">The sequence shown here is derived from an EMBL/GenBank/DDBJ whole genome shotgun (WGS) entry which is preliminary data.</text>
</comment>
<keyword evidence="6" id="KW-0460">Magnesium</keyword>
<organism evidence="8 9">
    <name type="scientific">candidate division WOR-3 bacterium 4484_100</name>
    <dbReference type="NCBI Taxonomy" id="1936077"/>
    <lineage>
        <taxon>Bacteria</taxon>
        <taxon>Bacteria division WOR-3</taxon>
    </lineage>
</organism>
<dbReference type="CDD" id="cd06223">
    <property type="entry name" value="PRTases_typeI"/>
    <property type="match status" value="1"/>
</dbReference>
<dbReference type="Gene3D" id="3.40.50.2020">
    <property type="match status" value="1"/>
</dbReference>
<dbReference type="EMBL" id="MUKB01000104">
    <property type="protein sequence ID" value="OPX17585.1"/>
    <property type="molecule type" value="Genomic_DNA"/>
</dbReference>
<dbReference type="UniPathway" id="UPA00070">
    <property type="reaction ID" value="UER00119"/>
</dbReference>
<accession>A0A1V4QFD1</accession>
<dbReference type="Proteomes" id="UP000191663">
    <property type="component" value="Unassembled WGS sequence"/>
</dbReference>
<evidence type="ECO:0000313" key="8">
    <source>
        <dbReference type="EMBL" id="OPX17585.1"/>
    </source>
</evidence>
<feature type="domain" description="Phosphoribosyltransferase" evidence="7">
    <location>
        <begin position="42"/>
        <end position="146"/>
    </location>
</feature>
<dbReference type="GO" id="GO:0005737">
    <property type="term" value="C:cytoplasm"/>
    <property type="evidence" value="ECO:0007669"/>
    <property type="project" value="TreeGrafter"/>
</dbReference>
<dbReference type="PANTHER" id="PTHR46683">
    <property type="entry name" value="OROTATE PHOSPHORIBOSYLTRANSFERASE 1-RELATED"/>
    <property type="match status" value="1"/>
</dbReference>
<evidence type="ECO:0000256" key="5">
    <source>
        <dbReference type="ARBA" id="ARBA00022975"/>
    </source>
</evidence>
<dbReference type="GO" id="GO:0044205">
    <property type="term" value="P:'de novo' UMP biosynthetic process"/>
    <property type="evidence" value="ECO:0007669"/>
    <property type="project" value="UniProtKB-UniRule"/>
</dbReference>